<keyword evidence="8" id="KW-0804">Transcription</keyword>
<dbReference type="Gene3D" id="3.40.50.10810">
    <property type="entry name" value="Tandem AAA-ATPase domain"/>
    <property type="match status" value="1"/>
</dbReference>
<dbReference type="Gene3D" id="3.40.50.300">
    <property type="entry name" value="P-loop containing nucleotide triphosphate hydrolases"/>
    <property type="match status" value="1"/>
</dbReference>
<dbReference type="Pfam" id="PF12137">
    <property type="entry name" value="RapA_C"/>
    <property type="match status" value="1"/>
</dbReference>
<dbReference type="GO" id="GO:0006355">
    <property type="term" value="P:regulation of DNA-templated transcription"/>
    <property type="evidence" value="ECO:0007669"/>
    <property type="project" value="InterPro"/>
</dbReference>
<dbReference type="GO" id="GO:0016817">
    <property type="term" value="F:hydrolase activity, acting on acid anhydrides"/>
    <property type="evidence" value="ECO:0007669"/>
    <property type="project" value="InterPro"/>
</dbReference>
<dbReference type="CDD" id="cd18011">
    <property type="entry name" value="DEXDc_RapA"/>
    <property type="match status" value="1"/>
</dbReference>
<dbReference type="Gene3D" id="3.30.360.80">
    <property type="match status" value="1"/>
</dbReference>
<feature type="domain" description="Helicase ATP-binding" evidence="9">
    <location>
        <begin position="36"/>
        <end position="210"/>
    </location>
</feature>
<dbReference type="GO" id="GO:0005524">
    <property type="term" value="F:ATP binding"/>
    <property type="evidence" value="ECO:0007669"/>
    <property type="project" value="UniProtKB-KW"/>
</dbReference>
<keyword evidence="5" id="KW-0805">Transcription regulation</keyword>
<dbReference type="Gene3D" id="6.10.140.1500">
    <property type="match status" value="1"/>
</dbReference>
<evidence type="ECO:0000256" key="8">
    <source>
        <dbReference type="ARBA" id="ARBA00023163"/>
    </source>
</evidence>
<dbReference type="InterPro" id="IPR027417">
    <property type="entry name" value="P-loop_NTPase"/>
</dbReference>
<evidence type="ECO:0000256" key="4">
    <source>
        <dbReference type="ARBA" id="ARBA00022840"/>
    </source>
</evidence>
<dbReference type="PANTHER" id="PTHR45766:SF6">
    <property type="entry name" value="SWI_SNF-RELATED MATRIX-ASSOCIATED ACTIN-DEPENDENT REGULATOR OF CHROMATIN SUBFAMILY A-LIKE PROTEIN 1"/>
    <property type="match status" value="1"/>
</dbReference>
<keyword evidence="4" id="KW-0067">ATP-binding</keyword>
<evidence type="ECO:0000256" key="6">
    <source>
        <dbReference type="ARBA" id="ARBA00023125"/>
    </source>
</evidence>
<dbReference type="PROSITE" id="PS51194">
    <property type="entry name" value="HELICASE_CTER"/>
    <property type="match status" value="1"/>
</dbReference>
<dbReference type="InterPro" id="IPR038718">
    <property type="entry name" value="SNF2-like_sf"/>
</dbReference>
<evidence type="ECO:0000256" key="1">
    <source>
        <dbReference type="ARBA" id="ARBA00022741"/>
    </source>
</evidence>
<dbReference type="PROSITE" id="PS51192">
    <property type="entry name" value="HELICASE_ATP_BIND_1"/>
    <property type="match status" value="1"/>
</dbReference>
<dbReference type="InterPro" id="IPR049730">
    <property type="entry name" value="SNF2/RAD54-like_C"/>
</dbReference>
<dbReference type="InterPro" id="IPR022737">
    <property type="entry name" value="RapA_C"/>
</dbReference>
<protein>
    <submittedName>
        <fullName evidence="11">RNA polymerase associated protein RapA</fullName>
    </submittedName>
</protein>
<keyword evidence="1" id="KW-0547">Nucleotide-binding</keyword>
<organism evidence="11">
    <name type="scientific">hydrothermal vent metagenome</name>
    <dbReference type="NCBI Taxonomy" id="652676"/>
    <lineage>
        <taxon>unclassified sequences</taxon>
        <taxon>metagenomes</taxon>
        <taxon>ecological metagenomes</taxon>
    </lineage>
</organism>
<reference evidence="11" key="1">
    <citation type="submission" date="2018-06" db="EMBL/GenBank/DDBJ databases">
        <authorList>
            <person name="Zhirakovskaya E."/>
        </authorList>
    </citation>
    <scope>NUCLEOTIDE SEQUENCE</scope>
</reference>
<evidence type="ECO:0000256" key="3">
    <source>
        <dbReference type="ARBA" id="ARBA00022806"/>
    </source>
</evidence>
<dbReference type="GO" id="GO:0003677">
    <property type="term" value="F:DNA binding"/>
    <property type="evidence" value="ECO:0007669"/>
    <property type="project" value="UniProtKB-KW"/>
</dbReference>
<dbReference type="PANTHER" id="PTHR45766">
    <property type="entry name" value="DNA ANNEALING HELICASE AND ENDONUCLEASE ZRANB3 FAMILY MEMBER"/>
    <property type="match status" value="1"/>
</dbReference>
<feature type="non-terminal residue" evidence="11">
    <location>
        <position position="1"/>
    </location>
</feature>
<dbReference type="SUPFAM" id="SSF52540">
    <property type="entry name" value="P-loop containing nucleoside triphosphate hydrolases"/>
    <property type="match status" value="2"/>
</dbReference>
<evidence type="ECO:0000313" key="11">
    <source>
        <dbReference type="EMBL" id="VAX04223.1"/>
    </source>
</evidence>
<keyword evidence="3" id="KW-0347">Helicase</keyword>
<name>A0A3B1AX24_9ZZZZ</name>
<evidence type="ECO:0000256" key="7">
    <source>
        <dbReference type="ARBA" id="ARBA00023159"/>
    </source>
</evidence>
<sequence>RFQTLQHTNRLAHSDLYGLTGVRTSLIPHQLFIAHEVAKRYAPRVLLADEVGLGKTIEAGLILHQQLLTERARRVLIVVPEALVHQWLVEMLRRFNLRFSVFDEERCAGIEESDSTEEENPFYSEQLILCSLDFLCKSNKRSQQVLAGEWDFLVVDEAHHLQWSPTQSSEEYQLIEALAEKTKGVLLLTATPEQLGKESHFARLRLLDPDRFPDFASFVQEEAHYRPVAEAVEELLNSKNGSDNHSPLSAQTLSTLRTALPETENLLLIDSLATETNDDAEKIKQQLIERLLDRHGTGRVLFRNTRATVKGFPARQVNAHPLPLPEQYADAYKDFVETNTEITLSEAKNLICPELLVQKNPHHPAWTSFDPRVDWLIETLDTLKPQKILVIAANTTTALDVAQAIKAKTGTHVPVFHEQLSIIERDRAAAYFADTDNGGQILICSEIGSEGRNFQFSHHLVLFDLPLNPDLLEQRIGRLDRIGQTDIIQIHVPHFAHSPQSLLFDWYQQGLSAFEHTSPAGASVFAKYKEELLTALASFGKTAKKTETHQTLINSTQKLAKTLNDQLHKGRDILLEYNSCLPRVAHALQEKARKKDAGISVEDYLNDVFDCFGVDTEIHSANCYIVKPGEHMHTHFPGLENDGMKVTFDRNLALSNEDMQFITWEHPIATGALELVLSNETGNTALVAIKHPGLSAGTLYLECVYVLEPVAQKELQSKRYLPPTTIHLVTDQQGKNISSTLRHELINQLLISIDTDTAKNVVRSQTSEIKAMIEAGEQLANERKPQLIAKARQQAMATLDTEIERLQALKAHNPNVREEEIQFFKSQREAIKIALSTATVRLDATRIIVAT</sequence>
<evidence type="ECO:0000259" key="10">
    <source>
        <dbReference type="PROSITE" id="PS51194"/>
    </source>
</evidence>
<dbReference type="SMART" id="SM00487">
    <property type="entry name" value="DEXDc"/>
    <property type="match status" value="1"/>
</dbReference>
<dbReference type="Gene3D" id="6.10.140.2230">
    <property type="match status" value="1"/>
</dbReference>
<evidence type="ECO:0000259" key="9">
    <source>
        <dbReference type="PROSITE" id="PS51192"/>
    </source>
</evidence>
<keyword evidence="6" id="KW-0238">DNA-binding</keyword>
<dbReference type="EMBL" id="UOFV01000456">
    <property type="protein sequence ID" value="VAX04223.1"/>
    <property type="molecule type" value="Genomic_DNA"/>
</dbReference>
<dbReference type="InterPro" id="IPR014001">
    <property type="entry name" value="Helicase_ATP-bd"/>
</dbReference>
<dbReference type="NCBIfam" id="NF003426">
    <property type="entry name" value="PRK04914.1"/>
    <property type="match status" value="1"/>
</dbReference>
<accession>A0A3B1AX24</accession>
<evidence type="ECO:0000256" key="2">
    <source>
        <dbReference type="ARBA" id="ARBA00022801"/>
    </source>
</evidence>
<dbReference type="AlphaFoldDB" id="A0A3B1AX24"/>
<dbReference type="InterPro" id="IPR000330">
    <property type="entry name" value="SNF2_N"/>
</dbReference>
<feature type="domain" description="Helicase C-terminal" evidence="10">
    <location>
        <begin position="372"/>
        <end position="533"/>
    </location>
</feature>
<dbReference type="HAMAP" id="MF_01821">
    <property type="entry name" value="Helicase_RapA"/>
    <property type="match status" value="1"/>
</dbReference>
<dbReference type="Pfam" id="PF00176">
    <property type="entry name" value="SNF2-rel_dom"/>
    <property type="match status" value="1"/>
</dbReference>
<gene>
    <name evidence="11" type="ORF">MNBD_GAMMA19-731</name>
</gene>
<dbReference type="SMART" id="SM00490">
    <property type="entry name" value="HELICc"/>
    <property type="match status" value="1"/>
</dbReference>
<dbReference type="InterPro" id="IPR023949">
    <property type="entry name" value="Helicase_RapA"/>
</dbReference>
<dbReference type="InterPro" id="IPR001650">
    <property type="entry name" value="Helicase_C-like"/>
</dbReference>
<keyword evidence="2" id="KW-0378">Hydrolase</keyword>
<dbReference type="CDD" id="cd18793">
    <property type="entry name" value="SF2_C_SNF"/>
    <property type="match status" value="1"/>
</dbReference>
<dbReference type="GO" id="GO:0004386">
    <property type="term" value="F:helicase activity"/>
    <property type="evidence" value="ECO:0007669"/>
    <property type="project" value="UniProtKB-KW"/>
</dbReference>
<evidence type="ECO:0000256" key="5">
    <source>
        <dbReference type="ARBA" id="ARBA00023015"/>
    </source>
</evidence>
<keyword evidence="7" id="KW-0010">Activator</keyword>
<dbReference type="Pfam" id="PF00271">
    <property type="entry name" value="Helicase_C"/>
    <property type="match status" value="1"/>
</dbReference>
<dbReference type="InterPro" id="IPR057342">
    <property type="entry name" value="DEXDc_RapA"/>
</dbReference>
<proteinExistence type="inferred from homology"/>